<comment type="caution">
    <text evidence="2">The sequence shown here is derived from an EMBL/GenBank/DDBJ whole genome shotgun (WGS) entry which is preliminary data.</text>
</comment>
<dbReference type="RefSeq" id="WP_225942451.1">
    <property type="nucleotide sequence ID" value="NZ_BMXJ01000003.1"/>
</dbReference>
<dbReference type="Proteomes" id="UP000598217">
    <property type="component" value="Unassembled WGS sequence"/>
</dbReference>
<evidence type="ECO:0000313" key="3">
    <source>
        <dbReference type="Proteomes" id="UP000598217"/>
    </source>
</evidence>
<evidence type="ECO:0000256" key="1">
    <source>
        <dbReference type="SAM" id="SignalP"/>
    </source>
</evidence>
<keyword evidence="1" id="KW-0732">Signal</keyword>
<organism evidence="2 3">
    <name type="scientific">Nocardiopsis terrae</name>
    <dbReference type="NCBI Taxonomy" id="372655"/>
    <lineage>
        <taxon>Bacteria</taxon>
        <taxon>Bacillati</taxon>
        <taxon>Actinomycetota</taxon>
        <taxon>Actinomycetes</taxon>
        <taxon>Streptosporangiales</taxon>
        <taxon>Nocardiopsidaceae</taxon>
        <taxon>Nocardiopsis</taxon>
    </lineage>
</organism>
<accession>A0ABR9HI47</accession>
<evidence type="ECO:0000313" key="2">
    <source>
        <dbReference type="EMBL" id="MBE1458704.1"/>
    </source>
</evidence>
<proteinExistence type="predicted"/>
<name>A0ABR9HI47_9ACTN</name>
<dbReference type="EMBL" id="JADBDY010000001">
    <property type="protein sequence ID" value="MBE1458704.1"/>
    <property type="molecule type" value="Genomic_DNA"/>
</dbReference>
<reference evidence="2 3" key="1">
    <citation type="submission" date="2020-10" db="EMBL/GenBank/DDBJ databases">
        <title>Sequencing the genomes of 1000 actinobacteria strains.</title>
        <authorList>
            <person name="Klenk H.-P."/>
        </authorList>
    </citation>
    <scope>NUCLEOTIDE SEQUENCE [LARGE SCALE GENOMIC DNA]</scope>
    <source>
        <strain evidence="2 3">DSM 45157</strain>
    </source>
</reference>
<feature type="chain" id="PRO_5047445979" evidence="1">
    <location>
        <begin position="35"/>
        <end position="181"/>
    </location>
</feature>
<protein>
    <submittedName>
        <fullName evidence="2">Uncharacterized protein</fullName>
    </submittedName>
</protein>
<keyword evidence="3" id="KW-1185">Reference proteome</keyword>
<feature type="signal peptide" evidence="1">
    <location>
        <begin position="1"/>
        <end position="34"/>
    </location>
</feature>
<sequence>MKFIGSIPKFMFAVTTSLLITAGLLLAGAGAASADTNEDKAVAATLNDELSSDMAGHMTDEYVSHAREVVEAAQERDLDERAATIAIATVIVETHMNNYPGGDRDSVGLFQQRDHYGSKEERLDPTWAANAFYDELEFVYPGGSWDDEPIGDVAQDVQRSAYPDRYGYQADDAEVIVNHLW</sequence>
<gene>
    <name evidence="2" type="ORF">H4W79_002918</name>
</gene>